<evidence type="ECO:0000313" key="2">
    <source>
        <dbReference type="EMBL" id="KAJ3596733.1"/>
    </source>
</evidence>
<keyword evidence="1" id="KW-1133">Transmembrane helix</keyword>
<feature type="transmembrane region" description="Helical" evidence="1">
    <location>
        <begin position="83"/>
        <end position="100"/>
    </location>
</feature>
<sequence>MTFCNSTLTQRNRPVNVTPVQVGSWPGEVSLQVGSWPGEVSLQVGSWPGEVSLQVGSWPGEVSLQASELAMGRAAPLDLSPPFFTLLLFSVLSFVVLHVVRGTKDLPMILSKRLEKRH</sequence>
<name>A0A9Q0E060_9TELE</name>
<evidence type="ECO:0000313" key="3">
    <source>
        <dbReference type="Proteomes" id="UP001148018"/>
    </source>
</evidence>
<gene>
    <name evidence="2" type="ORF">NHX12_003137</name>
</gene>
<proteinExistence type="predicted"/>
<organism evidence="2 3">
    <name type="scientific">Muraenolepis orangiensis</name>
    <name type="common">Patagonian moray cod</name>
    <dbReference type="NCBI Taxonomy" id="630683"/>
    <lineage>
        <taxon>Eukaryota</taxon>
        <taxon>Metazoa</taxon>
        <taxon>Chordata</taxon>
        <taxon>Craniata</taxon>
        <taxon>Vertebrata</taxon>
        <taxon>Euteleostomi</taxon>
        <taxon>Actinopterygii</taxon>
        <taxon>Neopterygii</taxon>
        <taxon>Teleostei</taxon>
        <taxon>Neoteleostei</taxon>
        <taxon>Acanthomorphata</taxon>
        <taxon>Zeiogadaria</taxon>
        <taxon>Gadariae</taxon>
        <taxon>Gadiformes</taxon>
        <taxon>Muraenolepidoidei</taxon>
        <taxon>Muraenolepididae</taxon>
        <taxon>Muraenolepis</taxon>
    </lineage>
</organism>
<dbReference type="EMBL" id="JANIIK010000110">
    <property type="protein sequence ID" value="KAJ3596733.1"/>
    <property type="molecule type" value="Genomic_DNA"/>
</dbReference>
<keyword evidence="1" id="KW-0812">Transmembrane</keyword>
<accession>A0A9Q0E060</accession>
<comment type="caution">
    <text evidence="2">The sequence shown here is derived from an EMBL/GenBank/DDBJ whole genome shotgun (WGS) entry which is preliminary data.</text>
</comment>
<dbReference type="Proteomes" id="UP001148018">
    <property type="component" value="Unassembled WGS sequence"/>
</dbReference>
<protein>
    <submittedName>
        <fullName evidence="2">Uncharacterized protein</fullName>
    </submittedName>
</protein>
<keyword evidence="3" id="KW-1185">Reference proteome</keyword>
<dbReference type="AlphaFoldDB" id="A0A9Q0E060"/>
<keyword evidence="1" id="KW-0472">Membrane</keyword>
<evidence type="ECO:0000256" key="1">
    <source>
        <dbReference type="SAM" id="Phobius"/>
    </source>
</evidence>
<reference evidence="2" key="1">
    <citation type="submission" date="2022-07" db="EMBL/GenBank/DDBJ databases">
        <title>Chromosome-level genome of Muraenolepis orangiensis.</title>
        <authorList>
            <person name="Kim J."/>
        </authorList>
    </citation>
    <scope>NUCLEOTIDE SEQUENCE</scope>
    <source>
        <strain evidence="2">KU_S4_2022</strain>
        <tissue evidence="2">Muscle</tissue>
    </source>
</reference>